<proteinExistence type="predicted"/>
<reference evidence="2" key="2">
    <citation type="submission" date="2020-09" db="EMBL/GenBank/DDBJ databases">
        <authorList>
            <person name="Sun Q."/>
            <person name="Ohkuma M."/>
        </authorList>
    </citation>
    <scope>NUCLEOTIDE SEQUENCE</scope>
    <source>
        <strain evidence="2">JCM 3090</strain>
    </source>
</reference>
<evidence type="ECO:0000313" key="2">
    <source>
        <dbReference type="EMBL" id="GGK03355.1"/>
    </source>
</evidence>
<sequence length="109" mass="11314">MRTAFAVTRTSFHQGIPRGAGDGGVGDPPCVATLGPGPEFIHSHRSTQVMGAHPAGGGRPDFPPAVRWYARIVARQAGGGGPTGGNVHCIRVHMPADVRNRPVGMIVSQ</sequence>
<organism evidence="2 3">
    <name type="scientific">Pilimelia anulata</name>
    <dbReference type="NCBI Taxonomy" id="53371"/>
    <lineage>
        <taxon>Bacteria</taxon>
        <taxon>Bacillati</taxon>
        <taxon>Actinomycetota</taxon>
        <taxon>Actinomycetes</taxon>
        <taxon>Micromonosporales</taxon>
        <taxon>Micromonosporaceae</taxon>
        <taxon>Pilimelia</taxon>
    </lineage>
</organism>
<name>A0A8J3FBW1_9ACTN</name>
<accession>A0A8J3FBW1</accession>
<keyword evidence="3" id="KW-1185">Reference proteome</keyword>
<dbReference type="AlphaFoldDB" id="A0A8J3FBW1"/>
<dbReference type="EMBL" id="BMQB01000008">
    <property type="protein sequence ID" value="GGK03355.1"/>
    <property type="molecule type" value="Genomic_DNA"/>
</dbReference>
<feature type="region of interest" description="Disordered" evidence="1">
    <location>
        <begin position="1"/>
        <end position="28"/>
    </location>
</feature>
<gene>
    <name evidence="2" type="ORF">GCM10010123_36610</name>
</gene>
<evidence type="ECO:0000256" key="1">
    <source>
        <dbReference type="SAM" id="MobiDB-lite"/>
    </source>
</evidence>
<evidence type="ECO:0000313" key="3">
    <source>
        <dbReference type="Proteomes" id="UP000649739"/>
    </source>
</evidence>
<dbReference type="Proteomes" id="UP000649739">
    <property type="component" value="Unassembled WGS sequence"/>
</dbReference>
<protein>
    <submittedName>
        <fullName evidence="2">Uncharacterized protein</fullName>
    </submittedName>
</protein>
<comment type="caution">
    <text evidence="2">The sequence shown here is derived from an EMBL/GenBank/DDBJ whole genome shotgun (WGS) entry which is preliminary data.</text>
</comment>
<reference evidence="2" key="1">
    <citation type="journal article" date="2014" name="Int. J. Syst. Evol. Microbiol.">
        <title>Complete genome sequence of Corynebacterium casei LMG S-19264T (=DSM 44701T), isolated from a smear-ripened cheese.</title>
        <authorList>
            <consortium name="US DOE Joint Genome Institute (JGI-PGF)"/>
            <person name="Walter F."/>
            <person name="Albersmeier A."/>
            <person name="Kalinowski J."/>
            <person name="Ruckert C."/>
        </authorList>
    </citation>
    <scope>NUCLEOTIDE SEQUENCE</scope>
    <source>
        <strain evidence="2">JCM 3090</strain>
    </source>
</reference>